<evidence type="ECO:0000256" key="1">
    <source>
        <dbReference type="SAM" id="MobiDB-lite"/>
    </source>
</evidence>
<evidence type="ECO:0008006" key="6">
    <source>
        <dbReference type="Google" id="ProtNLM"/>
    </source>
</evidence>
<dbReference type="RefSeq" id="WP_068849796.1">
    <property type="nucleotide sequence ID" value="NZ_LYDR01000130.1"/>
</dbReference>
<feature type="transmembrane region" description="Helical" evidence="2">
    <location>
        <begin position="154"/>
        <end position="172"/>
    </location>
</feature>
<dbReference type="OrthoDB" id="212416at2"/>
<dbReference type="Proteomes" id="UP000094828">
    <property type="component" value="Unassembled WGS sequence"/>
</dbReference>
<feature type="chain" id="PRO_5008672849" description="MotA/TolQ/ExbB proton channel domain-containing protein" evidence="3">
    <location>
        <begin position="24"/>
        <end position="221"/>
    </location>
</feature>
<keyword evidence="2" id="KW-0472">Membrane</keyword>
<organism evidence="4 5">
    <name type="scientific">Planctopirus hydrillae</name>
    <dbReference type="NCBI Taxonomy" id="1841610"/>
    <lineage>
        <taxon>Bacteria</taxon>
        <taxon>Pseudomonadati</taxon>
        <taxon>Planctomycetota</taxon>
        <taxon>Planctomycetia</taxon>
        <taxon>Planctomycetales</taxon>
        <taxon>Planctomycetaceae</taxon>
        <taxon>Planctopirus</taxon>
    </lineage>
</organism>
<evidence type="ECO:0000313" key="5">
    <source>
        <dbReference type="Proteomes" id="UP000094828"/>
    </source>
</evidence>
<feature type="region of interest" description="Disordered" evidence="1">
    <location>
        <begin position="42"/>
        <end position="74"/>
    </location>
</feature>
<evidence type="ECO:0000256" key="3">
    <source>
        <dbReference type="SAM" id="SignalP"/>
    </source>
</evidence>
<comment type="caution">
    <text evidence="4">The sequence shown here is derived from an EMBL/GenBank/DDBJ whole genome shotgun (WGS) entry which is preliminary data.</text>
</comment>
<evidence type="ECO:0000256" key="2">
    <source>
        <dbReference type="SAM" id="Phobius"/>
    </source>
</evidence>
<reference evidence="4 5" key="1">
    <citation type="submission" date="2016-05" db="EMBL/GenBank/DDBJ databases">
        <title>Genomic and physiological characterization of Planctopirus sp. isolated from fresh water lake.</title>
        <authorList>
            <person name="Subhash Y."/>
            <person name="Ramana C."/>
        </authorList>
    </citation>
    <scope>NUCLEOTIDE SEQUENCE [LARGE SCALE GENOMIC DNA]</scope>
    <source>
        <strain evidence="4 5">JC280</strain>
    </source>
</reference>
<feature type="transmembrane region" description="Helical" evidence="2">
    <location>
        <begin position="184"/>
        <end position="205"/>
    </location>
</feature>
<dbReference type="EMBL" id="LYDR01000130">
    <property type="protein sequence ID" value="ODA29382.1"/>
    <property type="molecule type" value="Genomic_DNA"/>
</dbReference>
<keyword evidence="3" id="KW-0732">Signal</keyword>
<feature type="transmembrane region" description="Helical" evidence="2">
    <location>
        <begin position="116"/>
        <end position="142"/>
    </location>
</feature>
<keyword evidence="2" id="KW-0812">Transmembrane</keyword>
<gene>
    <name evidence="4" type="ORF">A6X21_08785</name>
</gene>
<feature type="signal peptide" evidence="3">
    <location>
        <begin position="1"/>
        <end position="23"/>
    </location>
</feature>
<name>A0A1C3E818_9PLAN</name>
<feature type="compositionally biased region" description="Polar residues" evidence="1">
    <location>
        <begin position="56"/>
        <end position="70"/>
    </location>
</feature>
<evidence type="ECO:0000313" key="4">
    <source>
        <dbReference type="EMBL" id="ODA29382.1"/>
    </source>
</evidence>
<protein>
    <recommendedName>
        <fullName evidence="6">MotA/TolQ/ExbB proton channel domain-containing protein</fullName>
    </recommendedName>
</protein>
<proteinExistence type="predicted"/>
<accession>A0A1C3E818</accession>
<keyword evidence="2" id="KW-1133">Transmembrane helix</keyword>
<keyword evidence="5" id="KW-1185">Reference proteome</keyword>
<sequence>MPKFARMLFVSLSCMICAGFAPIDEFVTLPLCGAAFAQEAASETPGEASQEKPADTTPSESTSKPQSEPTDSLIKQGEAKIEEIGRTLDASPEAQKLSAGILDPIYKLAELISHPWLYWVAFALMTTGVVSFALQLVIGKLVVLMKLHISLTEILSDALGLAISLVGLVFTTQAATENSTFPQSAASVLSATAVGVVLGYFFYVWGQRQELRAVHAARQGK</sequence>
<dbReference type="AlphaFoldDB" id="A0A1C3E818"/>